<gene>
    <name evidence="8" type="primary">FRMD5_3</name>
    <name evidence="8" type="ORF">CRENBAI_015938</name>
</gene>
<dbReference type="PANTHER" id="PTHR23280:SF5">
    <property type="entry name" value="FERM DOMAIN-CONTAINING PROTEIN 5"/>
    <property type="match status" value="1"/>
</dbReference>
<dbReference type="InterPro" id="IPR018979">
    <property type="entry name" value="FERM_N"/>
</dbReference>
<dbReference type="Gene3D" id="3.10.20.90">
    <property type="entry name" value="Phosphatidylinositol 3-kinase Catalytic Subunit, Chain A, domain 1"/>
    <property type="match status" value="1"/>
</dbReference>
<dbReference type="InterPro" id="IPR000299">
    <property type="entry name" value="FERM_domain"/>
</dbReference>
<reference evidence="8 9" key="1">
    <citation type="submission" date="2021-06" db="EMBL/GenBank/DDBJ databases">
        <authorList>
            <person name="Palmer J.M."/>
        </authorList>
    </citation>
    <scope>NUCLEOTIDE SEQUENCE [LARGE SCALE GENOMIC DNA]</scope>
    <source>
        <strain evidence="8 9">MEX-2019</strain>
        <tissue evidence="8">Muscle</tissue>
    </source>
</reference>
<dbReference type="PANTHER" id="PTHR23280">
    <property type="entry name" value="4.1 G PROTEIN"/>
    <property type="match status" value="1"/>
</dbReference>
<dbReference type="Pfam" id="PF09380">
    <property type="entry name" value="FERM_C"/>
    <property type="match status" value="1"/>
</dbReference>
<evidence type="ECO:0000313" key="8">
    <source>
        <dbReference type="EMBL" id="KAK5620977.1"/>
    </source>
</evidence>
<dbReference type="SUPFAM" id="SSF47031">
    <property type="entry name" value="Second domain of FERM"/>
    <property type="match status" value="1"/>
</dbReference>
<dbReference type="InterPro" id="IPR035963">
    <property type="entry name" value="FERM_2"/>
</dbReference>
<dbReference type="Pfam" id="PF08736">
    <property type="entry name" value="FA"/>
    <property type="match status" value="1"/>
</dbReference>
<dbReference type="InterPro" id="IPR000798">
    <property type="entry name" value="Ez/rad/moesin-like"/>
</dbReference>
<dbReference type="InterPro" id="IPR011993">
    <property type="entry name" value="PH-like_dom_sf"/>
</dbReference>
<dbReference type="AlphaFoldDB" id="A0AAV9SI24"/>
<evidence type="ECO:0000256" key="3">
    <source>
        <dbReference type="ARBA" id="ARBA00022949"/>
    </source>
</evidence>
<evidence type="ECO:0000256" key="5">
    <source>
        <dbReference type="ARBA" id="ARBA00067909"/>
    </source>
</evidence>
<dbReference type="FunFam" id="2.30.29.30:FF:000043">
    <property type="entry name" value="FERM domain-containing protein 5"/>
    <property type="match status" value="1"/>
</dbReference>
<name>A0AAV9SI24_9TELE</name>
<dbReference type="EMBL" id="JAHHUM010000324">
    <property type="protein sequence ID" value="KAK5620977.1"/>
    <property type="molecule type" value="Genomic_DNA"/>
</dbReference>
<evidence type="ECO:0000256" key="4">
    <source>
        <dbReference type="ARBA" id="ARBA00054411"/>
    </source>
</evidence>
<dbReference type="InterPro" id="IPR019749">
    <property type="entry name" value="Band_41_domain"/>
</dbReference>
<dbReference type="Pfam" id="PF09379">
    <property type="entry name" value="FERM_N"/>
    <property type="match status" value="1"/>
</dbReference>
<dbReference type="SUPFAM" id="SSF50729">
    <property type="entry name" value="PH domain-like"/>
    <property type="match status" value="1"/>
</dbReference>
<evidence type="ECO:0000256" key="1">
    <source>
        <dbReference type="ARBA" id="ARBA00004536"/>
    </source>
</evidence>
<dbReference type="GO" id="GO:0008092">
    <property type="term" value="F:cytoskeletal protein binding"/>
    <property type="evidence" value="ECO:0007669"/>
    <property type="project" value="InterPro"/>
</dbReference>
<dbReference type="PROSITE" id="PS50057">
    <property type="entry name" value="FERM_3"/>
    <property type="match status" value="1"/>
</dbReference>
<dbReference type="PRINTS" id="PR00661">
    <property type="entry name" value="ERMFAMILY"/>
</dbReference>
<dbReference type="GO" id="GO:0005912">
    <property type="term" value="C:adherens junction"/>
    <property type="evidence" value="ECO:0007669"/>
    <property type="project" value="UniProtKB-SubCell"/>
</dbReference>
<proteinExistence type="predicted"/>
<dbReference type="SUPFAM" id="SSF54236">
    <property type="entry name" value="Ubiquitin-like"/>
    <property type="match status" value="1"/>
</dbReference>
<protein>
    <recommendedName>
        <fullName evidence="5">FERM domain-containing protein 5</fullName>
    </recommendedName>
</protein>
<evidence type="ECO:0000256" key="6">
    <source>
        <dbReference type="SAM" id="MobiDB-lite"/>
    </source>
</evidence>
<dbReference type="CDD" id="cd14473">
    <property type="entry name" value="FERM_B-lobe"/>
    <property type="match status" value="1"/>
</dbReference>
<dbReference type="CDD" id="cd17102">
    <property type="entry name" value="FERM_F1_FRMD3"/>
    <property type="match status" value="1"/>
</dbReference>
<dbReference type="Gene3D" id="1.20.80.10">
    <property type="match status" value="1"/>
</dbReference>
<dbReference type="PRINTS" id="PR00935">
    <property type="entry name" value="BAND41"/>
</dbReference>
<dbReference type="InterPro" id="IPR014352">
    <property type="entry name" value="FERM/acyl-CoA-bd_prot_sf"/>
</dbReference>
<dbReference type="Gene3D" id="2.30.29.30">
    <property type="entry name" value="Pleckstrin-homology domain (PH domain)/Phosphotyrosine-binding domain (PTB)"/>
    <property type="match status" value="1"/>
</dbReference>
<dbReference type="SMART" id="SM00295">
    <property type="entry name" value="B41"/>
    <property type="match status" value="1"/>
</dbReference>
<feature type="region of interest" description="Disordered" evidence="6">
    <location>
        <begin position="531"/>
        <end position="570"/>
    </location>
</feature>
<comment type="function">
    <text evidence="4">May be involved in regulation of cell migration. May regulate cell-matrix interactions via its interaction with ITGB5 and modifying ITGB5 cytoplasmic tail interactions such as with FERMT2 and TLN1. May regulate ROCK1 kinase activity possibly involved in regulation of actin stress fiber formation.</text>
</comment>
<dbReference type="Proteomes" id="UP001311232">
    <property type="component" value="Unassembled WGS sequence"/>
</dbReference>
<dbReference type="GO" id="GO:0005856">
    <property type="term" value="C:cytoskeleton"/>
    <property type="evidence" value="ECO:0007669"/>
    <property type="project" value="TreeGrafter"/>
</dbReference>
<dbReference type="InterPro" id="IPR014847">
    <property type="entry name" value="FA"/>
</dbReference>
<dbReference type="InterPro" id="IPR019748">
    <property type="entry name" value="FERM_central"/>
</dbReference>
<organism evidence="8 9">
    <name type="scientific">Crenichthys baileyi</name>
    <name type="common">White River springfish</name>
    <dbReference type="NCBI Taxonomy" id="28760"/>
    <lineage>
        <taxon>Eukaryota</taxon>
        <taxon>Metazoa</taxon>
        <taxon>Chordata</taxon>
        <taxon>Craniata</taxon>
        <taxon>Vertebrata</taxon>
        <taxon>Euteleostomi</taxon>
        <taxon>Actinopterygii</taxon>
        <taxon>Neopterygii</taxon>
        <taxon>Teleostei</taxon>
        <taxon>Neoteleostei</taxon>
        <taxon>Acanthomorphata</taxon>
        <taxon>Ovalentaria</taxon>
        <taxon>Atherinomorphae</taxon>
        <taxon>Cyprinodontiformes</taxon>
        <taxon>Goodeidae</taxon>
        <taxon>Crenichthys</taxon>
    </lineage>
</organism>
<dbReference type="InterPro" id="IPR019747">
    <property type="entry name" value="FERM_CS"/>
</dbReference>
<comment type="subcellular location">
    <subcellularLocation>
        <location evidence="1">Cell junction</location>
        <location evidence="1">Adherens junction</location>
    </subcellularLocation>
</comment>
<dbReference type="Pfam" id="PF00373">
    <property type="entry name" value="FERM_M"/>
    <property type="match status" value="1"/>
</dbReference>
<dbReference type="InterPro" id="IPR018980">
    <property type="entry name" value="FERM_PH-like_C"/>
</dbReference>
<dbReference type="GO" id="GO:0031032">
    <property type="term" value="P:actomyosin structure organization"/>
    <property type="evidence" value="ECO:0007669"/>
    <property type="project" value="TreeGrafter"/>
</dbReference>
<dbReference type="FunFam" id="1.20.80.10:FF:000006">
    <property type="entry name" value="FERM domain-containing protein 5 isoform X1"/>
    <property type="match status" value="1"/>
</dbReference>
<feature type="domain" description="FERM" evidence="7">
    <location>
        <begin position="17"/>
        <end position="298"/>
    </location>
</feature>
<evidence type="ECO:0000259" key="7">
    <source>
        <dbReference type="PROSITE" id="PS50057"/>
    </source>
</evidence>
<dbReference type="FunFam" id="3.10.20.90:FF:000458">
    <property type="entry name" value="Erythrocyte membrane protein band 4.1a"/>
    <property type="match status" value="1"/>
</dbReference>
<evidence type="ECO:0000256" key="2">
    <source>
        <dbReference type="ARBA" id="ARBA00022553"/>
    </source>
</evidence>
<comment type="caution">
    <text evidence="8">The sequence shown here is derived from an EMBL/GenBank/DDBJ whole genome shotgun (WGS) entry which is preliminary data.</text>
</comment>
<evidence type="ECO:0000313" key="9">
    <source>
        <dbReference type="Proteomes" id="UP001311232"/>
    </source>
</evidence>
<dbReference type="SMART" id="SM01195">
    <property type="entry name" value="FA"/>
    <property type="match status" value="1"/>
</dbReference>
<dbReference type="InterPro" id="IPR029071">
    <property type="entry name" value="Ubiquitin-like_domsf"/>
</dbReference>
<keyword evidence="3" id="KW-0965">Cell junction</keyword>
<keyword evidence="2" id="KW-0597">Phosphoprotein</keyword>
<accession>A0AAV9SI24</accession>
<dbReference type="PROSITE" id="PS00660">
    <property type="entry name" value="FERM_1"/>
    <property type="match status" value="1"/>
</dbReference>
<sequence>MLSRFMSGSLRNLEREYSCTVRLLDDTEYTCTIQRDAKGQYLFDLICHHLNLLEKDYFGIRYVDPDKQRHWLEFTKSISKQMKSQPPFTMCLRVKFYPPDPAALKEEITRYLVFLQLKRDLYHGRLLCKTSDAALLAAYILQAEIGDYDPGKHPEGYSSKFQFFPKHSEKLERRIADIHKTELIGQTPETSERNFLQKAQMLETYGVDPHPCKDVSGNPAFLAFTPFGFVVLQGNRRVHFLKWNEVSKLKFEAKTFHIYANQKEDRKIILTYFAPTPEACKHLWKCGVENQAFYKLEKSSQVRTVSSSNLFFKGSRFRYSGRVAKEVMEQSARIKREPPEIHRSGLVPSRSCPSITHGPRLSSVPRTRRRAVHISIMEAMVKCLIRITTRVNVHLRMINHCYRDVKVRVLSLGPRMLGKALGVLPLYPALMGQQEPSRVSPHPGTLLPCPQASGPPGLECLRDSAHSTPVRSLSHGESFIPRSRSHAADASEGMAVISDEAYSPSHSVLPTPVAEHSTDTAVSRQINGAPCSIEEEKESEAGTPLRGDGGDFGADGRAAQEGVGEDSTLSEVEQAVVRLQAPLGGRVAHKQLRVRS</sequence>
<dbReference type="SMART" id="SM01196">
    <property type="entry name" value="FERM_C"/>
    <property type="match status" value="1"/>
</dbReference>
<feature type="region of interest" description="Disordered" evidence="6">
    <location>
        <begin position="435"/>
        <end position="491"/>
    </location>
</feature>
<keyword evidence="9" id="KW-1185">Reference proteome</keyword>